<name>A0A2I0SV59_9ACTN</name>
<protein>
    <submittedName>
        <fullName evidence="2">Uncharacterized protein</fullName>
    </submittedName>
</protein>
<sequence>MNEESQQPNPSPHRSFHPDKYAPEADRPRGKTTKEEKEASGSGTPLGSMSGRGEDQAERSSSRGMHDTGRRGRSRRPSGAKDPSAFTGIDPDDSPTGDGSR</sequence>
<feature type="region of interest" description="Disordered" evidence="1">
    <location>
        <begin position="1"/>
        <end position="101"/>
    </location>
</feature>
<dbReference type="OrthoDB" id="4301961at2"/>
<comment type="caution">
    <text evidence="2">The sequence shown here is derived from an EMBL/GenBank/DDBJ whole genome shotgun (WGS) entry which is preliminary data.</text>
</comment>
<dbReference type="AlphaFoldDB" id="A0A2I0SV59"/>
<evidence type="ECO:0000256" key="1">
    <source>
        <dbReference type="SAM" id="MobiDB-lite"/>
    </source>
</evidence>
<accession>A0A2I0SV59</accession>
<gene>
    <name evidence="2" type="ORF">CW362_07035</name>
</gene>
<evidence type="ECO:0000313" key="2">
    <source>
        <dbReference type="EMBL" id="PKT73828.1"/>
    </source>
</evidence>
<dbReference type="EMBL" id="PJOS01000008">
    <property type="protein sequence ID" value="PKT73828.1"/>
    <property type="molecule type" value="Genomic_DNA"/>
</dbReference>
<proteinExistence type="predicted"/>
<organism evidence="2 3">
    <name type="scientific">Streptomyces populi</name>
    <dbReference type="NCBI Taxonomy" id="2058924"/>
    <lineage>
        <taxon>Bacteria</taxon>
        <taxon>Bacillati</taxon>
        <taxon>Actinomycetota</taxon>
        <taxon>Actinomycetes</taxon>
        <taxon>Kitasatosporales</taxon>
        <taxon>Streptomycetaceae</taxon>
        <taxon>Streptomyces</taxon>
    </lineage>
</organism>
<dbReference type="Proteomes" id="UP000236178">
    <property type="component" value="Unassembled WGS sequence"/>
</dbReference>
<keyword evidence="3" id="KW-1185">Reference proteome</keyword>
<feature type="compositionally biased region" description="Basic and acidic residues" evidence="1">
    <location>
        <begin position="16"/>
        <end position="39"/>
    </location>
</feature>
<evidence type="ECO:0000313" key="3">
    <source>
        <dbReference type="Proteomes" id="UP000236178"/>
    </source>
</evidence>
<reference evidence="2 3" key="1">
    <citation type="submission" date="2017-12" db="EMBL/GenBank/DDBJ databases">
        <title>Streptomyces populusis sp. nov., a novel endophytic actinobacterium isolated from stems of Populus adenopoda Maxim.</title>
        <authorList>
            <person name="Wang Z."/>
        </authorList>
    </citation>
    <scope>NUCLEOTIDE SEQUENCE [LARGE SCALE GENOMIC DNA]</scope>
    <source>
        <strain evidence="2 3">A249</strain>
    </source>
</reference>
<feature type="compositionally biased region" description="Basic and acidic residues" evidence="1">
    <location>
        <begin position="52"/>
        <end position="70"/>
    </location>
</feature>